<reference evidence="5 6" key="1">
    <citation type="submission" date="2018-08" db="EMBL/GenBank/DDBJ databases">
        <title>A genome reference for cultivated species of the human gut microbiota.</title>
        <authorList>
            <person name="Zou Y."/>
            <person name="Xue W."/>
            <person name="Luo G."/>
        </authorList>
    </citation>
    <scope>NUCLEOTIDE SEQUENCE [LARGE SCALE GENOMIC DNA]</scope>
    <source>
        <strain evidence="5 6">AF48-16</strain>
    </source>
</reference>
<dbReference type="GO" id="GO:0005829">
    <property type="term" value="C:cytosol"/>
    <property type="evidence" value="ECO:0007669"/>
    <property type="project" value="TreeGrafter"/>
</dbReference>
<dbReference type="InterPro" id="IPR017853">
    <property type="entry name" value="GH"/>
</dbReference>
<evidence type="ECO:0000256" key="2">
    <source>
        <dbReference type="ARBA" id="ARBA00022801"/>
    </source>
</evidence>
<dbReference type="PROSITE" id="PS00653">
    <property type="entry name" value="GLYCOSYL_HYDROL_F1_2"/>
    <property type="match status" value="1"/>
</dbReference>
<dbReference type="InterPro" id="IPR001360">
    <property type="entry name" value="Glyco_hydro_1"/>
</dbReference>
<dbReference type="PANTHER" id="PTHR10353:SF122">
    <property type="entry name" value="6-PHOSPHO-BETA-GLUCOSIDASE ASCB-RELATED"/>
    <property type="match status" value="1"/>
</dbReference>
<evidence type="ECO:0000256" key="3">
    <source>
        <dbReference type="ARBA" id="ARBA00023295"/>
    </source>
</evidence>
<evidence type="ECO:0000256" key="1">
    <source>
        <dbReference type="ARBA" id="ARBA00010838"/>
    </source>
</evidence>
<keyword evidence="2" id="KW-0378">Hydrolase</keyword>
<dbReference type="Proteomes" id="UP000286288">
    <property type="component" value="Unassembled WGS sequence"/>
</dbReference>
<dbReference type="FunFam" id="3.20.20.80:FF:000004">
    <property type="entry name" value="Beta-glucosidase 6-phospho-beta-glucosidase"/>
    <property type="match status" value="1"/>
</dbReference>
<dbReference type="GO" id="GO:0008422">
    <property type="term" value="F:beta-glucosidase activity"/>
    <property type="evidence" value="ECO:0007669"/>
    <property type="project" value="TreeGrafter"/>
</dbReference>
<dbReference type="Pfam" id="PF00232">
    <property type="entry name" value="Glyco_hydro_1"/>
    <property type="match status" value="1"/>
</dbReference>
<dbReference type="PRINTS" id="PR00131">
    <property type="entry name" value="GLHYDRLASE1"/>
</dbReference>
<evidence type="ECO:0000256" key="4">
    <source>
        <dbReference type="RuleBase" id="RU003690"/>
    </source>
</evidence>
<organism evidence="5 6">
    <name type="scientific">Enterococcus casseliflavus</name>
    <name type="common">Enterococcus flavescens</name>
    <dbReference type="NCBI Taxonomy" id="37734"/>
    <lineage>
        <taxon>Bacteria</taxon>
        <taxon>Bacillati</taxon>
        <taxon>Bacillota</taxon>
        <taxon>Bacilli</taxon>
        <taxon>Lactobacillales</taxon>
        <taxon>Enterococcaceae</taxon>
        <taxon>Enterococcus</taxon>
    </lineage>
</organism>
<dbReference type="Gene3D" id="3.20.20.80">
    <property type="entry name" value="Glycosidases"/>
    <property type="match status" value="1"/>
</dbReference>
<dbReference type="AlphaFoldDB" id="A0A415ENT3"/>
<name>A0A415ENT3_ENTCA</name>
<dbReference type="InterPro" id="IPR033132">
    <property type="entry name" value="GH_1_N_CS"/>
</dbReference>
<comment type="caution">
    <text evidence="5">The sequence shown here is derived from an EMBL/GenBank/DDBJ whole genome shotgun (WGS) entry which is preliminary data.</text>
</comment>
<evidence type="ECO:0000313" key="5">
    <source>
        <dbReference type="EMBL" id="RHK04567.1"/>
    </source>
</evidence>
<dbReference type="GO" id="GO:0016052">
    <property type="term" value="P:carbohydrate catabolic process"/>
    <property type="evidence" value="ECO:0007669"/>
    <property type="project" value="TreeGrafter"/>
</dbReference>
<proteinExistence type="inferred from homology"/>
<keyword evidence="3" id="KW-0326">Glycosidase</keyword>
<dbReference type="EMBL" id="QRMZ01000027">
    <property type="protein sequence ID" value="RHK04567.1"/>
    <property type="molecule type" value="Genomic_DNA"/>
</dbReference>
<accession>A0A415ENT3</accession>
<dbReference type="PANTHER" id="PTHR10353">
    <property type="entry name" value="GLYCOSYL HYDROLASE"/>
    <property type="match status" value="1"/>
</dbReference>
<protein>
    <submittedName>
        <fullName evidence="5">Beta-glucosidase</fullName>
    </submittedName>
</protein>
<evidence type="ECO:0000313" key="6">
    <source>
        <dbReference type="Proteomes" id="UP000286288"/>
    </source>
</evidence>
<comment type="similarity">
    <text evidence="1 4">Belongs to the glycosyl hydrolase 1 family.</text>
</comment>
<gene>
    <name evidence="5" type="ORF">DW084_16020</name>
</gene>
<sequence>MKKNKKQFPADFYWGGAVAANQLEGAYLEGGKGWSVADINRFRNDIDIKKKSNKEITTADVEFALNDQEGRYPKRDGIDFYHTFREDLALLAETGMNSFRTSISWARIFPKGDEQTPNEEGLRFYDELIDCILENGMEPLITLSHYEMPIHLAMAYDGWSNRKLIDFFVHFAQVVFKRYQGKVKYWILVNQMNLITHESFNHLGIPADRVDNLKQAKYQGVHNELVACARAIKVGKEIDPSFQIGMMSYYGNVYPATCKPLDVLSALKNNQMEYYYSDVLARGTYPNYAYRFFEENGIEIQFGENDEADFKHTVDFVSFSYYYTRIIHSENYGKEDAASPNPYLEANDWGWAIDPIGLRIALNEYYDRYQLPIMITENGMGFYETLNEEGTIDDTYRIDFLKQHIEQMKEAIYDGVELIGYYPWGPIDLVSCSSSEMSKRYGFIYVDLDDWGNGSGKRYKKASFDWYKKVTASNGEVLD</sequence>
<dbReference type="SUPFAM" id="SSF51445">
    <property type="entry name" value="(Trans)glycosidases"/>
    <property type="match status" value="1"/>
</dbReference>
<dbReference type="RefSeq" id="WP_016611636.1">
    <property type="nucleotide sequence ID" value="NZ_JBHKCB010000002.1"/>
</dbReference>